<reference evidence="8 9" key="1">
    <citation type="submission" date="2015-02" db="EMBL/GenBank/DDBJ databases">
        <title>Single-cell genomics of uncultivated deep-branching MTB reveals a conserved set of magnetosome genes.</title>
        <authorList>
            <person name="Kolinko S."/>
            <person name="Richter M."/>
            <person name="Glockner F.O."/>
            <person name="Brachmann A."/>
            <person name="Schuler D."/>
        </authorList>
    </citation>
    <scope>NUCLEOTIDE SEQUENCE [LARGE SCALE GENOMIC DNA]</scope>
    <source>
        <strain evidence="8">SKK-01</strain>
    </source>
</reference>
<accession>A0A0F0CT52</accession>
<dbReference type="Pfam" id="PF13520">
    <property type="entry name" value="AA_permease_2"/>
    <property type="match status" value="1"/>
</dbReference>
<dbReference type="InterPro" id="IPR002293">
    <property type="entry name" value="AA/rel_permease1"/>
</dbReference>
<feature type="transmembrane region" description="Helical" evidence="6">
    <location>
        <begin position="103"/>
        <end position="125"/>
    </location>
</feature>
<dbReference type="EMBL" id="JYNY01000203">
    <property type="protein sequence ID" value="KJJ85189.1"/>
    <property type="molecule type" value="Genomic_DNA"/>
</dbReference>
<feature type="transmembrane region" description="Helical" evidence="6">
    <location>
        <begin position="52"/>
        <end position="71"/>
    </location>
</feature>
<dbReference type="Gene3D" id="1.20.1740.10">
    <property type="entry name" value="Amino acid/polyamine transporter I"/>
    <property type="match status" value="1"/>
</dbReference>
<evidence type="ECO:0000313" key="9">
    <source>
        <dbReference type="Proteomes" id="UP000033428"/>
    </source>
</evidence>
<evidence type="ECO:0000256" key="1">
    <source>
        <dbReference type="ARBA" id="ARBA00004651"/>
    </source>
</evidence>
<feature type="transmembrane region" description="Helical" evidence="6">
    <location>
        <begin position="131"/>
        <end position="151"/>
    </location>
</feature>
<feature type="domain" description="PTS EIIA type-2" evidence="7">
    <location>
        <begin position="477"/>
        <end position="620"/>
    </location>
</feature>
<dbReference type="Gene3D" id="3.40.930.10">
    <property type="entry name" value="Mannitol-specific EII, Chain A"/>
    <property type="match status" value="1"/>
</dbReference>
<evidence type="ECO:0000256" key="4">
    <source>
        <dbReference type="ARBA" id="ARBA00022989"/>
    </source>
</evidence>
<feature type="transmembrane region" description="Helical" evidence="6">
    <location>
        <begin position="410"/>
        <end position="429"/>
    </location>
</feature>
<comment type="subcellular location">
    <subcellularLocation>
        <location evidence="1">Cell membrane</location>
        <topology evidence="1">Multi-pass membrane protein</topology>
    </subcellularLocation>
</comment>
<dbReference type="InterPro" id="IPR016152">
    <property type="entry name" value="PTrfase/Anion_transptr"/>
</dbReference>
<dbReference type="GO" id="GO:0005886">
    <property type="term" value="C:plasma membrane"/>
    <property type="evidence" value="ECO:0007669"/>
    <property type="project" value="UniProtKB-SubCell"/>
</dbReference>
<dbReference type="GO" id="GO:0022857">
    <property type="term" value="F:transmembrane transporter activity"/>
    <property type="evidence" value="ECO:0007669"/>
    <property type="project" value="InterPro"/>
</dbReference>
<sequence length="626" mass="70040">MYGLRGGAAKKRNKMEFKKAVNLLDIFCITVGVMISCGLLVLPALAYARTGAALIFSYFFAGLFAIAGALSQAELISSTLKSPGTYFYVVRSMGPAIGTIDGILTWFSLCLRSAFLLMSISFFISPIFNNLNFHLIAIGFCILFSILSLIGIKDIIRFQVILILGFIIFLTIYLIMGIPRVNLDNFWPFMPHGITPVITTAGFVFISYGELLKIASVAEDMKNPDKIIPTGLILSLAIGGILYTLIIFVTLGILGPSNFYSSPTPIVQSVYLVTGLYGKWILSMWAILVLISTTKRGIALATRYPAALSKDRLLPKFLSITHPVFKTPFISIILTGSLIAIFTFFDLNILIEVGSTVLILTFIFSCLCVIIMRESGIKTYTPKFYTPFYPWLQIFGIISCWFLVINMSKIALFVSSFLCAAGIAIYWFYGRIRCQKDFALLHLMAKIIDKDGMNITKEEELKEIIQERDDIIKDRFDQIMGECIVLDIDQPMKRQDFFKLAAKKLASRTGVNTDEIYRLLEERESKGCTAISPGIAIPHIITGEGHSFEILLARSKKGIIFCDSENPVKTVFVIVGTKDERPFHLIALSAIAQIVQDTSFPEKWMKAKNEDDLRNIILLCQRKRNH</sequence>
<evidence type="ECO:0000256" key="3">
    <source>
        <dbReference type="ARBA" id="ARBA00022692"/>
    </source>
</evidence>
<feature type="transmembrane region" description="Helical" evidence="6">
    <location>
        <begin position="158"/>
        <end position="178"/>
    </location>
</feature>
<comment type="caution">
    <text evidence="8">The sequence shown here is derived from an EMBL/GenBank/DDBJ whole genome shotgun (WGS) entry which is preliminary data.</text>
</comment>
<organism evidence="8 9">
    <name type="scientific">Candidatus Omnitrophus magneticus</name>
    <dbReference type="NCBI Taxonomy" id="1609969"/>
    <lineage>
        <taxon>Bacteria</taxon>
        <taxon>Pseudomonadati</taxon>
        <taxon>Candidatus Omnitrophota</taxon>
        <taxon>Candidatus Omnitrophus</taxon>
    </lineage>
</organism>
<feature type="transmembrane region" description="Helical" evidence="6">
    <location>
        <begin position="232"/>
        <end position="254"/>
    </location>
</feature>
<dbReference type="Proteomes" id="UP000033428">
    <property type="component" value="Unassembled WGS sequence"/>
</dbReference>
<dbReference type="PANTHER" id="PTHR42770:SF7">
    <property type="entry name" value="MEMBRANE PROTEIN"/>
    <property type="match status" value="1"/>
</dbReference>
<keyword evidence="4 6" id="KW-1133">Transmembrane helix</keyword>
<dbReference type="InterPro" id="IPR050367">
    <property type="entry name" value="APC_superfamily"/>
</dbReference>
<dbReference type="PANTHER" id="PTHR42770">
    <property type="entry name" value="AMINO ACID TRANSPORTER-RELATED"/>
    <property type="match status" value="1"/>
</dbReference>
<proteinExistence type="predicted"/>
<feature type="transmembrane region" description="Helical" evidence="6">
    <location>
        <begin position="351"/>
        <end position="372"/>
    </location>
</feature>
<keyword evidence="5 6" id="KW-0472">Membrane</keyword>
<keyword evidence="3 6" id="KW-0812">Transmembrane</keyword>
<dbReference type="InterPro" id="IPR002178">
    <property type="entry name" value="PTS_EIIA_type-2_dom"/>
</dbReference>
<dbReference type="PROSITE" id="PS51094">
    <property type="entry name" value="PTS_EIIA_TYPE_2"/>
    <property type="match status" value="1"/>
</dbReference>
<feature type="transmembrane region" description="Helical" evidence="6">
    <location>
        <begin position="190"/>
        <end position="211"/>
    </location>
</feature>
<dbReference type="AlphaFoldDB" id="A0A0F0CT52"/>
<dbReference type="SUPFAM" id="SSF55804">
    <property type="entry name" value="Phoshotransferase/anion transport protein"/>
    <property type="match status" value="1"/>
</dbReference>
<evidence type="ECO:0000259" key="7">
    <source>
        <dbReference type="PROSITE" id="PS51094"/>
    </source>
</evidence>
<feature type="transmembrane region" description="Helical" evidence="6">
    <location>
        <begin position="324"/>
        <end position="345"/>
    </location>
</feature>
<protein>
    <submittedName>
        <fullName evidence="8">Cationic amino acid transporter</fullName>
    </submittedName>
</protein>
<feature type="transmembrane region" description="Helical" evidence="6">
    <location>
        <begin position="21"/>
        <end position="46"/>
    </location>
</feature>
<feature type="transmembrane region" description="Helical" evidence="6">
    <location>
        <begin position="266"/>
        <end position="291"/>
    </location>
</feature>
<feature type="transmembrane region" description="Helical" evidence="6">
    <location>
        <begin position="384"/>
        <end position="404"/>
    </location>
</feature>
<keyword evidence="2" id="KW-1003">Cell membrane</keyword>
<keyword evidence="9" id="KW-1185">Reference proteome</keyword>
<evidence type="ECO:0000256" key="6">
    <source>
        <dbReference type="SAM" id="Phobius"/>
    </source>
</evidence>
<dbReference type="Pfam" id="PF00359">
    <property type="entry name" value="PTS_EIIA_2"/>
    <property type="match status" value="1"/>
</dbReference>
<gene>
    <name evidence="8" type="ORF">OMAG_000901</name>
</gene>
<evidence type="ECO:0000256" key="5">
    <source>
        <dbReference type="ARBA" id="ARBA00023136"/>
    </source>
</evidence>
<name>A0A0F0CT52_9BACT</name>
<evidence type="ECO:0000313" key="8">
    <source>
        <dbReference type="EMBL" id="KJJ85189.1"/>
    </source>
</evidence>
<evidence type="ECO:0000256" key="2">
    <source>
        <dbReference type="ARBA" id="ARBA00022475"/>
    </source>
</evidence>